<evidence type="ECO:0000313" key="2">
    <source>
        <dbReference type="Proteomes" id="UP000197068"/>
    </source>
</evidence>
<dbReference type="Gene3D" id="3.40.50.1820">
    <property type="entry name" value="alpha/beta hydrolase"/>
    <property type="match status" value="1"/>
</dbReference>
<dbReference type="Proteomes" id="UP000197068">
    <property type="component" value="Unassembled WGS sequence"/>
</dbReference>
<evidence type="ECO:0000313" key="1">
    <source>
        <dbReference type="EMBL" id="GAW96847.1"/>
    </source>
</evidence>
<proteinExistence type="predicted"/>
<sequence length="98" mass="10821">MTLGIRPLKGVILVVGGPQKRGGRHRLFICQGVSHKQVLAVFRFNYSGAGDSEGELSTFTDIQSDIDAPYKPFNNAIVILLSWLMELIRCCLGHFTLS</sequence>
<accession>A0ABQ0MX72</accession>
<protein>
    <submittedName>
        <fullName evidence="1">Uncharacterized protein</fullName>
    </submittedName>
</protein>
<reference evidence="1 2" key="1">
    <citation type="submission" date="2017-06" db="EMBL/GenBank/DDBJ databases">
        <title>Whole Genome Sequences of Colwellia marinimaniae MTCD1.</title>
        <authorList>
            <person name="Kusumoto H."/>
            <person name="Inoue M."/>
            <person name="Tanikawa K."/>
            <person name="Maeji H."/>
            <person name="Cameron J.H."/>
            <person name="Bartlett D.H."/>
        </authorList>
    </citation>
    <scope>NUCLEOTIDE SEQUENCE [LARGE SCALE GENOMIC DNA]</scope>
    <source>
        <strain evidence="1 2">MTCD1</strain>
    </source>
</reference>
<keyword evidence="2" id="KW-1185">Reference proteome</keyword>
<organism evidence="1 2">
    <name type="scientific">Colwellia marinimaniae</name>
    <dbReference type="NCBI Taxonomy" id="1513592"/>
    <lineage>
        <taxon>Bacteria</taxon>
        <taxon>Pseudomonadati</taxon>
        <taxon>Pseudomonadota</taxon>
        <taxon>Gammaproteobacteria</taxon>
        <taxon>Alteromonadales</taxon>
        <taxon>Colwelliaceae</taxon>
        <taxon>Colwellia</taxon>
    </lineage>
</organism>
<dbReference type="EMBL" id="BDQM01000020">
    <property type="protein sequence ID" value="GAW96847.1"/>
    <property type="molecule type" value="Genomic_DNA"/>
</dbReference>
<name>A0ABQ0MX72_9GAMM</name>
<gene>
    <name evidence="1" type="ORF">MTCD1_02470</name>
</gene>
<dbReference type="RefSeq" id="WP_057179385.1">
    <property type="nucleotide sequence ID" value="NZ_BDQM01000020.1"/>
</dbReference>
<comment type="caution">
    <text evidence="1">The sequence shown here is derived from an EMBL/GenBank/DDBJ whole genome shotgun (WGS) entry which is preliminary data.</text>
</comment>
<dbReference type="InterPro" id="IPR029058">
    <property type="entry name" value="AB_hydrolase_fold"/>
</dbReference>